<dbReference type="PANTHER" id="PTHR41913:SF1">
    <property type="entry name" value="DUF1684 DOMAIN-CONTAINING PROTEIN"/>
    <property type="match status" value="1"/>
</dbReference>
<dbReference type="RefSeq" id="WP_279581107.1">
    <property type="nucleotide sequence ID" value="NZ_BAAANY010000009.1"/>
</dbReference>
<proteinExistence type="predicted"/>
<reference evidence="1 2" key="1">
    <citation type="journal article" date="2019" name="Int. J. Syst. Evol. Microbiol.">
        <title>The Global Catalogue of Microorganisms (GCM) 10K type strain sequencing project: providing services to taxonomists for standard genome sequencing and annotation.</title>
        <authorList>
            <consortium name="The Broad Institute Genomics Platform"/>
            <consortium name="The Broad Institute Genome Sequencing Center for Infectious Disease"/>
            <person name="Wu L."/>
            <person name="Ma J."/>
        </authorList>
    </citation>
    <scope>NUCLEOTIDE SEQUENCE [LARGE SCALE GENOMIC DNA]</scope>
    <source>
        <strain evidence="1 2">JCM 14718</strain>
    </source>
</reference>
<protein>
    <recommendedName>
        <fullName evidence="3">DUF1684 domain-containing protein</fullName>
    </recommendedName>
</protein>
<dbReference type="Pfam" id="PF07920">
    <property type="entry name" value="DUF1684"/>
    <property type="match status" value="1"/>
</dbReference>
<dbReference type="PANTHER" id="PTHR41913">
    <property type="entry name" value="DUF1684 DOMAIN-CONTAINING PROTEIN"/>
    <property type="match status" value="1"/>
</dbReference>
<evidence type="ECO:0000313" key="2">
    <source>
        <dbReference type="Proteomes" id="UP001500618"/>
    </source>
</evidence>
<name>A0ABN2GRI4_9ACTN</name>
<gene>
    <name evidence="1" type="ORF">GCM10009765_25830</name>
</gene>
<dbReference type="Proteomes" id="UP001500618">
    <property type="component" value="Unassembled WGS sequence"/>
</dbReference>
<evidence type="ECO:0000313" key="1">
    <source>
        <dbReference type="EMBL" id="GAA1675345.1"/>
    </source>
</evidence>
<sequence length="204" mass="22528">MAALPDSDVSDLALLDWRRRVAELYAAVRAAKNPADGHALWRAGRDELFQRHSQSPLTDDHPMRETGVPYWPYDPSLRFELDLLLVDDATTLDVPTDGEGTTTMRRIGQVELLGSRVDVWWLRQYAGGVFLPLRDGTAADTSYGGGRYLLDTAKSADLGGGAKSLVVDLNFLYHPSCRYNPAWQCPLAPPGNRVSFAVQAGERL</sequence>
<evidence type="ECO:0008006" key="3">
    <source>
        <dbReference type="Google" id="ProtNLM"/>
    </source>
</evidence>
<keyword evidence="2" id="KW-1185">Reference proteome</keyword>
<accession>A0ABN2GRI4</accession>
<comment type="caution">
    <text evidence="1">The sequence shown here is derived from an EMBL/GenBank/DDBJ whole genome shotgun (WGS) entry which is preliminary data.</text>
</comment>
<dbReference type="EMBL" id="BAAANY010000009">
    <property type="protein sequence ID" value="GAA1675345.1"/>
    <property type="molecule type" value="Genomic_DNA"/>
</dbReference>
<dbReference type="InterPro" id="IPR012467">
    <property type="entry name" value="DUF1684"/>
</dbReference>
<organism evidence="1 2">
    <name type="scientific">Fodinicola feengrottensis</name>
    <dbReference type="NCBI Taxonomy" id="435914"/>
    <lineage>
        <taxon>Bacteria</taxon>
        <taxon>Bacillati</taxon>
        <taxon>Actinomycetota</taxon>
        <taxon>Actinomycetes</taxon>
        <taxon>Mycobacteriales</taxon>
        <taxon>Fodinicola</taxon>
    </lineage>
</organism>